<dbReference type="PATRIC" id="fig|1068978.7.peg.1666"/>
<sequence>MDANALLSTAQECAEFLSGQLHRDWSAAIPEMDMTVAQVVAHIADCVHWYSYDLAAGPVELSTMEAKVRPESEPAELVVTLGTTAKVLAAMVATSSPDARGWHPWGIADASGFAAMACDELLVHTSDAARGLGVEFSPTPRLAAAALYRLFPWTPMDTDPWPTLLWANGRASLPGHPRLTKWRWHCAPLSEWDGSAPIS</sequence>
<dbReference type="RefSeq" id="WP_017987534.1">
    <property type="nucleotide sequence ID" value="NZ_AQUL01000001.1"/>
</dbReference>
<dbReference type="HOGENOM" id="CLU_107588_0_0_11"/>
<keyword evidence="3" id="KW-1185">Reference proteome</keyword>
<dbReference type="SUPFAM" id="SSF109854">
    <property type="entry name" value="DinB/YfiT-like putative metalloenzymes"/>
    <property type="match status" value="1"/>
</dbReference>
<gene>
    <name evidence="2" type="ORF">AMETH_1581</name>
</gene>
<dbReference type="EMBL" id="CP009110">
    <property type="protein sequence ID" value="AIJ21673.1"/>
    <property type="molecule type" value="Genomic_DNA"/>
</dbReference>
<accession>A0A076MLL8</accession>
<dbReference type="KEGG" id="amq:AMETH_1581"/>
<feature type="domain" description="Mycothiol-dependent maleylpyruvate isomerase metal-binding" evidence="1">
    <location>
        <begin position="11"/>
        <end position="129"/>
    </location>
</feature>
<reference evidence="2 3" key="1">
    <citation type="submission" date="2014-07" db="EMBL/GenBank/DDBJ databases">
        <title>Whole Genome Sequence of the Amycolatopsis methanolica 239.</title>
        <authorList>
            <person name="Tang B."/>
        </authorList>
    </citation>
    <scope>NUCLEOTIDE SEQUENCE [LARGE SCALE GENOMIC DNA]</scope>
    <source>
        <strain evidence="2 3">239</strain>
    </source>
</reference>
<dbReference type="InterPro" id="IPR034660">
    <property type="entry name" value="DinB/YfiT-like"/>
</dbReference>
<evidence type="ECO:0000313" key="2">
    <source>
        <dbReference type="EMBL" id="AIJ21673.1"/>
    </source>
</evidence>
<evidence type="ECO:0000259" key="1">
    <source>
        <dbReference type="Pfam" id="PF11716"/>
    </source>
</evidence>
<dbReference type="GO" id="GO:0046872">
    <property type="term" value="F:metal ion binding"/>
    <property type="evidence" value="ECO:0007669"/>
    <property type="project" value="InterPro"/>
</dbReference>
<organism evidence="2 3">
    <name type="scientific">Amycolatopsis methanolica 239</name>
    <dbReference type="NCBI Taxonomy" id="1068978"/>
    <lineage>
        <taxon>Bacteria</taxon>
        <taxon>Bacillati</taxon>
        <taxon>Actinomycetota</taxon>
        <taxon>Actinomycetes</taxon>
        <taxon>Pseudonocardiales</taxon>
        <taxon>Pseudonocardiaceae</taxon>
        <taxon>Amycolatopsis</taxon>
        <taxon>Amycolatopsis methanolica group</taxon>
    </lineage>
</organism>
<evidence type="ECO:0000313" key="3">
    <source>
        <dbReference type="Proteomes" id="UP000062973"/>
    </source>
</evidence>
<dbReference type="STRING" id="1068978.AMETH_1581"/>
<dbReference type="Pfam" id="PF11716">
    <property type="entry name" value="MDMPI_N"/>
    <property type="match status" value="1"/>
</dbReference>
<protein>
    <recommendedName>
        <fullName evidence="1">Mycothiol-dependent maleylpyruvate isomerase metal-binding domain-containing protein</fullName>
    </recommendedName>
</protein>
<name>A0A076MLL8_AMYME</name>
<proteinExistence type="predicted"/>
<dbReference type="AlphaFoldDB" id="A0A076MLL8"/>
<dbReference type="eggNOG" id="COG0346">
    <property type="taxonomic scope" value="Bacteria"/>
</dbReference>
<dbReference type="Proteomes" id="UP000062973">
    <property type="component" value="Chromosome"/>
</dbReference>
<dbReference type="InterPro" id="IPR024344">
    <property type="entry name" value="MDMPI_metal-binding"/>
</dbReference>
<dbReference type="OrthoDB" id="4453346at2"/>